<feature type="transmembrane region" description="Helical" evidence="7">
    <location>
        <begin position="292"/>
        <end position="313"/>
    </location>
</feature>
<evidence type="ECO:0000313" key="8">
    <source>
        <dbReference type="EMBL" id="MBO1320444.1"/>
    </source>
</evidence>
<dbReference type="Proteomes" id="UP000664417">
    <property type="component" value="Unassembled WGS sequence"/>
</dbReference>
<evidence type="ECO:0000256" key="4">
    <source>
        <dbReference type="ARBA" id="ARBA00022692"/>
    </source>
</evidence>
<feature type="transmembrane region" description="Helical" evidence="7">
    <location>
        <begin position="70"/>
        <end position="94"/>
    </location>
</feature>
<dbReference type="RefSeq" id="WP_207860399.1">
    <property type="nucleotide sequence ID" value="NZ_JAFREP010000017.1"/>
</dbReference>
<accession>A0A8J7U540</accession>
<dbReference type="AlphaFoldDB" id="A0A8J7U540"/>
<sequence>MDVKQHEINFSYAEITKDILSTLEKPRPTYWLMMAMIVGGLGVGVASWMYQIKEGMGVAGLNHPVGWGVYITDFVFWVGIGHAGTLISAILFLFRAKWRNAIFRSAEAMTIFAVLTAALFPLIHVGRVWVAWWLIPYPNQRELWVNFRSPLLWDVFAINTYFSVSAIFFCIGLIPDVAAIRDKAKGMRKKIYTFMSLGFDSSNHQWRHYMAGYGFFAALATPLVLSVHSVVSWDFAVSIVPGWHSTLFAPYFVAGAVFSGMAMVITILIPFRRIFNLEKYLTIWHFDMMARLIMLTGTIVTYSYLTEYFIAWYSDDVFEIFIFHERVFGAYQVPFLMMFGCNCVVPLILWVRKLRTNLTVLWIVTIFINIGMWFERFNIIVSSLAQEYDPFAWGWYVPTWVEAGVTLGSFCWFFMWFFLFIKFFPSMALTEMKEIADPPVSGDATHGKEAA</sequence>
<dbReference type="PANTHER" id="PTHR43044">
    <property type="match status" value="1"/>
</dbReference>
<evidence type="ECO:0000256" key="1">
    <source>
        <dbReference type="ARBA" id="ARBA00004651"/>
    </source>
</evidence>
<comment type="subcellular location">
    <subcellularLocation>
        <location evidence="1">Cell membrane</location>
        <topology evidence="1">Multi-pass membrane protein</topology>
    </subcellularLocation>
</comment>
<evidence type="ECO:0000256" key="5">
    <source>
        <dbReference type="ARBA" id="ARBA00022989"/>
    </source>
</evidence>
<dbReference type="EMBL" id="JAFREP010000017">
    <property type="protein sequence ID" value="MBO1320444.1"/>
    <property type="molecule type" value="Genomic_DNA"/>
</dbReference>
<reference evidence="8" key="1">
    <citation type="submission" date="2021-03" db="EMBL/GenBank/DDBJ databases">
        <authorList>
            <person name="Wang G."/>
        </authorList>
    </citation>
    <scope>NUCLEOTIDE SEQUENCE</scope>
    <source>
        <strain evidence="8">KCTC 12899</strain>
    </source>
</reference>
<feature type="transmembrane region" description="Helical" evidence="7">
    <location>
        <begin position="155"/>
        <end position="180"/>
    </location>
</feature>
<keyword evidence="3" id="KW-1003">Cell membrane</keyword>
<evidence type="ECO:0000256" key="6">
    <source>
        <dbReference type="ARBA" id="ARBA00023136"/>
    </source>
</evidence>
<keyword evidence="9" id="KW-1185">Reference proteome</keyword>
<name>A0A8J7U540_9BACT</name>
<dbReference type="GO" id="GO:0005886">
    <property type="term" value="C:plasma membrane"/>
    <property type="evidence" value="ECO:0007669"/>
    <property type="project" value="UniProtKB-SubCell"/>
</dbReference>
<feature type="transmembrane region" description="Helical" evidence="7">
    <location>
        <begin position="251"/>
        <end position="271"/>
    </location>
</feature>
<dbReference type="InterPro" id="IPR005614">
    <property type="entry name" value="NrfD-like"/>
</dbReference>
<feature type="transmembrane region" description="Helical" evidence="7">
    <location>
        <begin position="403"/>
        <end position="424"/>
    </location>
</feature>
<keyword evidence="5 7" id="KW-1133">Transmembrane helix</keyword>
<organism evidence="8 9">
    <name type="scientific">Acanthopleuribacter pedis</name>
    <dbReference type="NCBI Taxonomy" id="442870"/>
    <lineage>
        <taxon>Bacteria</taxon>
        <taxon>Pseudomonadati</taxon>
        <taxon>Acidobacteriota</taxon>
        <taxon>Holophagae</taxon>
        <taxon>Acanthopleuribacterales</taxon>
        <taxon>Acanthopleuribacteraceae</taxon>
        <taxon>Acanthopleuribacter</taxon>
    </lineage>
</organism>
<evidence type="ECO:0000256" key="2">
    <source>
        <dbReference type="ARBA" id="ARBA00008929"/>
    </source>
</evidence>
<keyword evidence="4 7" id="KW-0812">Transmembrane</keyword>
<proteinExistence type="inferred from homology"/>
<comment type="similarity">
    <text evidence="2">Belongs to the NrfD family.</text>
</comment>
<evidence type="ECO:0000256" key="7">
    <source>
        <dbReference type="SAM" id="Phobius"/>
    </source>
</evidence>
<comment type="caution">
    <text evidence="8">The sequence shown here is derived from an EMBL/GenBank/DDBJ whole genome shotgun (WGS) entry which is preliminary data.</text>
</comment>
<dbReference type="Pfam" id="PF03916">
    <property type="entry name" value="NrfD"/>
    <property type="match status" value="1"/>
</dbReference>
<evidence type="ECO:0000313" key="9">
    <source>
        <dbReference type="Proteomes" id="UP000664417"/>
    </source>
</evidence>
<feature type="transmembrane region" description="Helical" evidence="7">
    <location>
        <begin position="211"/>
        <end position="231"/>
    </location>
</feature>
<feature type="transmembrane region" description="Helical" evidence="7">
    <location>
        <begin position="333"/>
        <end position="351"/>
    </location>
</feature>
<feature type="transmembrane region" description="Helical" evidence="7">
    <location>
        <begin position="106"/>
        <end position="135"/>
    </location>
</feature>
<protein>
    <submittedName>
        <fullName evidence="8">Polysulfide reductase NrfD</fullName>
    </submittedName>
</protein>
<keyword evidence="6 7" id="KW-0472">Membrane</keyword>
<evidence type="ECO:0000256" key="3">
    <source>
        <dbReference type="ARBA" id="ARBA00022475"/>
    </source>
</evidence>
<feature type="transmembrane region" description="Helical" evidence="7">
    <location>
        <begin position="30"/>
        <end position="50"/>
    </location>
</feature>
<gene>
    <name evidence="8" type="primary">nrfD</name>
    <name evidence="8" type="ORF">J3U88_18355</name>
</gene>
<feature type="transmembrane region" description="Helical" evidence="7">
    <location>
        <begin position="358"/>
        <end position="374"/>
    </location>
</feature>
<dbReference type="PANTHER" id="PTHR43044:SF2">
    <property type="entry name" value="POLYSULPHIDE REDUCTASE NRFD"/>
    <property type="match status" value="1"/>
</dbReference>